<sequence length="23" mass="2804">MAFRLRKKYNTVDTFLLLTVIFN</sequence>
<accession>A0A0E9WE01</accession>
<reference evidence="1" key="1">
    <citation type="submission" date="2014-11" db="EMBL/GenBank/DDBJ databases">
        <authorList>
            <person name="Amaro Gonzalez C."/>
        </authorList>
    </citation>
    <scope>NUCLEOTIDE SEQUENCE</scope>
</reference>
<proteinExistence type="predicted"/>
<reference evidence="1" key="2">
    <citation type="journal article" date="2015" name="Fish Shellfish Immunol.">
        <title>Early steps in the European eel (Anguilla anguilla)-Vibrio vulnificus interaction in the gills: Role of the RtxA13 toxin.</title>
        <authorList>
            <person name="Callol A."/>
            <person name="Pajuelo D."/>
            <person name="Ebbesson L."/>
            <person name="Teles M."/>
            <person name="MacKenzie S."/>
            <person name="Amaro C."/>
        </authorList>
    </citation>
    <scope>NUCLEOTIDE SEQUENCE</scope>
</reference>
<evidence type="ECO:0000313" key="1">
    <source>
        <dbReference type="EMBL" id="JAH88624.1"/>
    </source>
</evidence>
<dbReference type="EMBL" id="GBXM01019953">
    <property type="protein sequence ID" value="JAH88624.1"/>
    <property type="molecule type" value="Transcribed_RNA"/>
</dbReference>
<dbReference type="AlphaFoldDB" id="A0A0E9WE01"/>
<protein>
    <submittedName>
        <fullName evidence="1">Uncharacterized protein</fullName>
    </submittedName>
</protein>
<name>A0A0E9WE01_ANGAN</name>
<organism evidence="1">
    <name type="scientific">Anguilla anguilla</name>
    <name type="common">European freshwater eel</name>
    <name type="synonym">Muraena anguilla</name>
    <dbReference type="NCBI Taxonomy" id="7936"/>
    <lineage>
        <taxon>Eukaryota</taxon>
        <taxon>Metazoa</taxon>
        <taxon>Chordata</taxon>
        <taxon>Craniata</taxon>
        <taxon>Vertebrata</taxon>
        <taxon>Euteleostomi</taxon>
        <taxon>Actinopterygii</taxon>
        <taxon>Neopterygii</taxon>
        <taxon>Teleostei</taxon>
        <taxon>Anguilliformes</taxon>
        <taxon>Anguillidae</taxon>
        <taxon>Anguilla</taxon>
    </lineage>
</organism>